<comment type="caution">
    <text evidence="12">The sequence shown here is derived from an EMBL/GenBank/DDBJ whole genome shotgun (WGS) entry which is preliminary data.</text>
</comment>
<accession>A0ABR1BUQ6</accession>
<feature type="compositionally biased region" description="Basic and acidic residues" evidence="10">
    <location>
        <begin position="676"/>
        <end position="695"/>
    </location>
</feature>
<dbReference type="InterPro" id="IPR038319">
    <property type="entry name" value="Serine_rich_sf"/>
</dbReference>
<evidence type="ECO:0000259" key="11">
    <source>
        <dbReference type="PROSITE" id="PS50002"/>
    </source>
</evidence>
<dbReference type="SUPFAM" id="SSF50044">
    <property type="entry name" value="SH3-domain"/>
    <property type="match status" value="1"/>
</dbReference>
<dbReference type="Pfam" id="PF12026">
    <property type="entry name" value="CAS_C"/>
    <property type="match status" value="1"/>
</dbReference>
<keyword evidence="13" id="KW-1185">Reference proteome</keyword>
<evidence type="ECO:0000256" key="9">
    <source>
        <dbReference type="PROSITE-ProRule" id="PRU00192"/>
    </source>
</evidence>
<keyword evidence="7" id="KW-0130">Cell adhesion</keyword>
<name>A0ABR1BUQ6_NECAM</name>
<dbReference type="Gene3D" id="1.20.120.230">
    <property type="entry name" value="Alpha-catenin/vinculin-like"/>
    <property type="match status" value="1"/>
</dbReference>
<dbReference type="InterPro" id="IPR036028">
    <property type="entry name" value="SH3-like_dom_sf"/>
</dbReference>
<keyword evidence="4 9" id="KW-0728">SH3 domain</keyword>
<dbReference type="InterPro" id="IPR021901">
    <property type="entry name" value="CAS_C"/>
</dbReference>
<dbReference type="SMART" id="SM00326">
    <property type="entry name" value="SH3"/>
    <property type="match status" value="1"/>
</dbReference>
<dbReference type="InterPro" id="IPR001452">
    <property type="entry name" value="SH3_domain"/>
</dbReference>
<evidence type="ECO:0000256" key="6">
    <source>
        <dbReference type="ARBA" id="ARBA00022553"/>
    </source>
</evidence>
<dbReference type="CDD" id="cd11564">
    <property type="entry name" value="FAT-like_CAS_C"/>
    <property type="match status" value="1"/>
</dbReference>
<reference evidence="12 13" key="1">
    <citation type="submission" date="2023-08" db="EMBL/GenBank/DDBJ databases">
        <title>A Necator americanus chromosomal reference genome.</title>
        <authorList>
            <person name="Ilik V."/>
            <person name="Petrzelkova K.J."/>
            <person name="Pardy F."/>
            <person name="Fuh T."/>
            <person name="Niatou-Singa F.S."/>
            <person name="Gouil Q."/>
            <person name="Baker L."/>
            <person name="Ritchie M.E."/>
            <person name="Jex A.R."/>
            <person name="Gazzola D."/>
            <person name="Li H."/>
            <person name="Toshio Fujiwara R."/>
            <person name="Zhan B."/>
            <person name="Aroian R.V."/>
            <person name="Pafco B."/>
            <person name="Schwarz E.M."/>
        </authorList>
    </citation>
    <scope>NUCLEOTIDE SEQUENCE [LARGE SCALE GENOMIC DNA]</scope>
    <source>
        <strain evidence="12 13">Aroian</strain>
        <tissue evidence="12">Whole animal</tissue>
    </source>
</reference>
<dbReference type="Proteomes" id="UP001303046">
    <property type="component" value="Unassembled WGS sequence"/>
</dbReference>
<evidence type="ECO:0000256" key="4">
    <source>
        <dbReference type="ARBA" id="ARBA00022443"/>
    </source>
</evidence>
<dbReference type="Pfam" id="PF14604">
    <property type="entry name" value="SH3_9"/>
    <property type="match status" value="1"/>
</dbReference>
<comment type="similarity">
    <text evidence="3">Belongs to the CAS family.</text>
</comment>
<evidence type="ECO:0000256" key="1">
    <source>
        <dbReference type="ARBA" id="ARBA00004246"/>
    </source>
</evidence>
<evidence type="ECO:0000256" key="3">
    <source>
        <dbReference type="ARBA" id="ARBA00007848"/>
    </source>
</evidence>
<dbReference type="PANTHER" id="PTHR10654:SF18">
    <property type="entry name" value="IP17195P"/>
    <property type="match status" value="1"/>
</dbReference>
<keyword evidence="5" id="KW-0963">Cytoplasm</keyword>
<keyword evidence="8" id="KW-0965">Cell junction</keyword>
<evidence type="ECO:0000313" key="12">
    <source>
        <dbReference type="EMBL" id="KAK6728864.1"/>
    </source>
</evidence>
<evidence type="ECO:0000256" key="7">
    <source>
        <dbReference type="ARBA" id="ARBA00022889"/>
    </source>
</evidence>
<dbReference type="PANTHER" id="PTHR10654">
    <property type="entry name" value="CAS SCAFFOLDING PROTEIN"/>
    <property type="match status" value="1"/>
</dbReference>
<gene>
    <name evidence="12" type="primary">Necator_chrI.g2249</name>
    <name evidence="12" type="ORF">RB195_006122</name>
</gene>
<organism evidence="12 13">
    <name type="scientific">Necator americanus</name>
    <name type="common">Human hookworm</name>
    <dbReference type="NCBI Taxonomy" id="51031"/>
    <lineage>
        <taxon>Eukaryota</taxon>
        <taxon>Metazoa</taxon>
        <taxon>Ecdysozoa</taxon>
        <taxon>Nematoda</taxon>
        <taxon>Chromadorea</taxon>
        <taxon>Rhabditida</taxon>
        <taxon>Rhabditina</taxon>
        <taxon>Rhabditomorpha</taxon>
        <taxon>Strongyloidea</taxon>
        <taxon>Ancylostomatidae</taxon>
        <taxon>Bunostominae</taxon>
        <taxon>Necator</taxon>
    </lineage>
</organism>
<feature type="compositionally biased region" description="Basic and acidic residues" evidence="10">
    <location>
        <begin position="268"/>
        <end position="285"/>
    </location>
</feature>
<protein>
    <recommendedName>
        <fullName evidence="11">SH3 domain-containing protein</fullName>
    </recommendedName>
</protein>
<dbReference type="Gene3D" id="2.30.30.40">
    <property type="entry name" value="SH3 Domains"/>
    <property type="match status" value="1"/>
</dbReference>
<feature type="compositionally biased region" description="Low complexity" evidence="10">
    <location>
        <begin position="339"/>
        <end position="354"/>
    </location>
</feature>
<evidence type="ECO:0000256" key="8">
    <source>
        <dbReference type="ARBA" id="ARBA00022949"/>
    </source>
</evidence>
<feature type="compositionally biased region" description="Low complexity" evidence="10">
    <location>
        <begin position="712"/>
        <end position="723"/>
    </location>
</feature>
<proteinExistence type="inferred from homology"/>
<feature type="domain" description="SH3" evidence="11">
    <location>
        <begin position="13"/>
        <end position="79"/>
    </location>
</feature>
<evidence type="ECO:0000256" key="2">
    <source>
        <dbReference type="ARBA" id="ARBA00004496"/>
    </source>
</evidence>
<comment type="subcellular location">
    <subcellularLocation>
        <location evidence="1">Cell junction</location>
        <location evidence="1">Focal adhesion</location>
    </subcellularLocation>
    <subcellularLocation>
        <location evidence="2">Cytoplasm</location>
    </subcellularLocation>
</comment>
<feature type="compositionally biased region" description="Low complexity" evidence="10">
    <location>
        <begin position="312"/>
        <end position="322"/>
    </location>
</feature>
<dbReference type="Pfam" id="PF08824">
    <property type="entry name" value="Serine_rich"/>
    <property type="match status" value="1"/>
</dbReference>
<evidence type="ECO:0000313" key="13">
    <source>
        <dbReference type="Proteomes" id="UP001303046"/>
    </source>
</evidence>
<dbReference type="Gene3D" id="1.20.120.830">
    <property type="entry name" value="Serine-rich domain"/>
    <property type="match status" value="1"/>
</dbReference>
<dbReference type="InterPro" id="IPR014928">
    <property type="entry name" value="Serine_rich_dom"/>
</dbReference>
<feature type="region of interest" description="Disordered" evidence="10">
    <location>
        <begin position="168"/>
        <end position="233"/>
    </location>
</feature>
<dbReference type="EMBL" id="JAVFWL010000001">
    <property type="protein sequence ID" value="KAK6728864.1"/>
    <property type="molecule type" value="Genomic_DNA"/>
</dbReference>
<evidence type="ECO:0000256" key="5">
    <source>
        <dbReference type="ARBA" id="ARBA00022490"/>
    </source>
</evidence>
<sequence length="908" mass="101178">MKEPMFQEPSSENEVSVARAIFNNESEFDEELPFEKGDVLRVLSERPEIEGISDGWWLCVDRNGRKGLAPANRLQVMHRFDKGFFQVANPLFDDFYMFNQQPGSPFDDPFFRERPRFFRRDMFDRFAPIRRMNSCDDALRGVGIVRNIPIRVEGQNVEPRNTDGFFAAVPNNAGGRGGYQRRFSESETGPSTPGELRRALSSGRLSPTDARAPISRNSADEEERRSIRSDIGPHRTLIIPSTIPGKIIEIPLGSVSLNSSRQDLMVPRNERDRSPKPESQMEKLTQRLRNLAKPFRNPSHSNEVVERDSKLRSSSPDSSGISADITDSNSGEDAKRASDLSSLSSVDPNSSISDSSEEPKLLPPAIVRHPRQPYLTRLTRENPVSTSVLQTMFDNIERPELKRFAEGNNGKEWLIPTTVEEDMRRNDSADWNLIPTTVAPSKTASGSDIVDEAVQARKRIVCSKMTECLRVIENSCSQIDKVTAPKLWRAPHLLQANLNSLRDAVTTAQEALDMFVDGTGRISIDRKNPKADEFDGLLKPLLDTRAQIATLRKNLDSAGWTVSVLSRDSESSHSMDALEQFIAALRKAPSDCRRLLQWTQLLIPSPTVIFLSPLTNIKPEFPKPIITSQLKTAEKSANSLGSPPFLDETKRLSSSSTSTVTSSDSSQPSSILVTKHNGDKPKGRVTFADEPRDRPSATSSVDSNGDYAKPMPSSSSRYGPPLSSVNRLQETRIIEEDDLESVVSEGESLYQDYAYLDDVVPGRSNGAVNFAFNGNISDEDRQLVRFYAPQLDQHTESLSLAVEEFLGTVENNLPPREFVQKGKLIILAAHKLIYIGDTVSQCVGDQSASNSLRQCADRLCELLKECVKATKLASEEYPELKSMQGMVDSIIAVSKTAHEMKLLVKRWC</sequence>
<feature type="region of interest" description="Disordered" evidence="10">
    <location>
        <begin position="636"/>
        <end position="723"/>
    </location>
</feature>
<dbReference type="PROSITE" id="PS50002">
    <property type="entry name" value="SH3"/>
    <property type="match status" value="1"/>
</dbReference>
<dbReference type="InterPro" id="IPR037362">
    <property type="entry name" value="CAS_fam"/>
</dbReference>
<keyword evidence="6" id="KW-0597">Phosphoprotein</keyword>
<evidence type="ECO:0000256" key="10">
    <source>
        <dbReference type="SAM" id="MobiDB-lite"/>
    </source>
</evidence>
<feature type="compositionally biased region" description="Basic and acidic residues" evidence="10">
    <location>
        <begin position="218"/>
        <end position="233"/>
    </location>
</feature>
<feature type="region of interest" description="Disordered" evidence="10">
    <location>
        <begin position="261"/>
        <end position="368"/>
    </location>
</feature>
<feature type="compositionally biased region" description="Low complexity" evidence="10">
    <location>
        <begin position="653"/>
        <end position="670"/>
    </location>
</feature>